<protein>
    <recommendedName>
        <fullName evidence="4">Amino acid transporter transmembrane domain-containing protein</fullName>
    </recommendedName>
</protein>
<evidence type="ECO:0008006" key="4">
    <source>
        <dbReference type="Google" id="ProtNLM"/>
    </source>
</evidence>
<feature type="transmembrane region" description="Helical" evidence="1">
    <location>
        <begin position="153"/>
        <end position="177"/>
    </location>
</feature>
<evidence type="ECO:0000313" key="2">
    <source>
        <dbReference type="EMBL" id="ELP84974.1"/>
    </source>
</evidence>
<feature type="transmembrane region" description="Helical" evidence="1">
    <location>
        <begin position="197"/>
        <end position="212"/>
    </location>
</feature>
<feature type="transmembrane region" description="Helical" evidence="1">
    <location>
        <begin position="224"/>
        <end position="245"/>
    </location>
</feature>
<accession>A0A0A1TWC1</accession>
<keyword evidence="1" id="KW-1133">Transmembrane helix</keyword>
<feature type="transmembrane region" description="Helical" evidence="1">
    <location>
        <begin position="20"/>
        <end position="52"/>
    </location>
</feature>
<dbReference type="AlphaFoldDB" id="A0A0A1TWC1"/>
<dbReference type="KEGG" id="eiv:EIN_310070"/>
<dbReference type="OMA" id="VIWTCKE"/>
<evidence type="ECO:0000256" key="1">
    <source>
        <dbReference type="SAM" id="Phobius"/>
    </source>
</evidence>
<sequence length="400" mass="44689">MLTFLKTYFTTSRALIGPEFVILPLLFVDTGVMFPIIAIMSVIISTISLYLYRVVQQNCDLTLINDLSSFCGGKKVLYASRIFDLIYRVIQIGFIFSMCATSVQDLLFTLPNSSRSQLWKSDACVRIVLYTLSYPLLLFLCHSKTGKKVGTIIAYLFPVLYLIQLIFSIAVICFFGFREVDILHSIQHDFGVNDMSALYVVFLCIFAPFKFQNESTGENTPAEFVSYATVLLFGVAYGFCVGSALTMANPIPFSSFMFTLREYPVFFVSAVTINIIAVIIFLVQIPPIVSTMVEDIDCNFFALWKPSFLRRSVVVFSIISTSGLLSSVIWTCKEQMILNGSLSGSYFVHFLPATVAVYVSKSKTTKAVGFFLIVIGVVFCASGCTEVFIDFVENVVNEFL</sequence>
<dbReference type="Proteomes" id="UP000014680">
    <property type="component" value="Unassembled WGS sequence"/>
</dbReference>
<reference evidence="2 3" key="1">
    <citation type="submission" date="2012-10" db="EMBL/GenBank/DDBJ databases">
        <authorList>
            <person name="Zafar N."/>
            <person name="Inman J."/>
            <person name="Hall N."/>
            <person name="Lorenzi H."/>
            <person name="Caler E."/>
        </authorList>
    </citation>
    <scope>NUCLEOTIDE SEQUENCE [LARGE SCALE GENOMIC DNA]</scope>
    <source>
        <strain evidence="2 3">IP1</strain>
    </source>
</reference>
<proteinExistence type="predicted"/>
<feature type="transmembrane region" description="Helical" evidence="1">
    <location>
        <begin position="313"/>
        <end position="330"/>
    </location>
</feature>
<feature type="transmembrane region" description="Helical" evidence="1">
    <location>
        <begin position="367"/>
        <end position="389"/>
    </location>
</feature>
<organism evidence="2 3">
    <name type="scientific">Entamoeba invadens IP1</name>
    <dbReference type="NCBI Taxonomy" id="370355"/>
    <lineage>
        <taxon>Eukaryota</taxon>
        <taxon>Amoebozoa</taxon>
        <taxon>Evosea</taxon>
        <taxon>Archamoebae</taxon>
        <taxon>Mastigamoebida</taxon>
        <taxon>Entamoebidae</taxon>
        <taxon>Entamoeba</taxon>
    </lineage>
</organism>
<evidence type="ECO:0000313" key="3">
    <source>
        <dbReference type="Proteomes" id="UP000014680"/>
    </source>
</evidence>
<dbReference type="RefSeq" id="XP_004184320.1">
    <property type="nucleotide sequence ID" value="XM_004184272.1"/>
</dbReference>
<keyword evidence="1" id="KW-0812">Transmembrane</keyword>
<feature type="transmembrane region" description="Helical" evidence="1">
    <location>
        <begin position="123"/>
        <end position="141"/>
    </location>
</feature>
<dbReference type="VEuPathDB" id="AmoebaDB:EIN_310070"/>
<dbReference type="EMBL" id="KB207092">
    <property type="protein sequence ID" value="ELP84974.1"/>
    <property type="molecule type" value="Genomic_DNA"/>
</dbReference>
<dbReference type="OrthoDB" id="29431at2759"/>
<keyword evidence="3" id="KW-1185">Reference proteome</keyword>
<gene>
    <name evidence="2" type="ORF">EIN_310070</name>
</gene>
<keyword evidence="1" id="KW-0472">Membrane</keyword>
<name>A0A0A1TWC1_ENTIV</name>
<feature type="transmembrane region" description="Helical" evidence="1">
    <location>
        <begin position="265"/>
        <end position="283"/>
    </location>
</feature>
<dbReference type="GeneID" id="14883956"/>